<evidence type="ECO:0000256" key="1">
    <source>
        <dbReference type="SAM" id="MobiDB-lite"/>
    </source>
</evidence>
<accession>A0ABU7RQ01</accession>
<dbReference type="Proteomes" id="UP001332243">
    <property type="component" value="Unassembled WGS sequence"/>
</dbReference>
<evidence type="ECO:0000313" key="3">
    <source>
        <dbReference type="Proteomes" id="UP001332243"/>
    </source>
</evidence>
<protein>
    <recommendedName>
        <fullName evidence="4">Serine/threonine protein kinase</fullName>
    </recommendedName>
</protein>
<name>A0ABU7RQ01_9ACTN</name>
<proteinExistence type="predicted"/>
<dbReference type="RefSeq" id="WP_331213620.1">
    <property type="nucleotide sequence ID" value="NZ_JAZGQK010000006.1"/>
</dbReference>
<feature type="compositionally biased region" description="Low complexity" evidence="1">
    <location>
        <begin position="25"/>
        <end position="54"/>
    </location>
</feature>
<gene>
    <name evidence="2" type="ORF">V1633_08435</name>
</gene>
<feature type="compositionally biased region" description="Low complexity" evidence="1">
    <location>
        <begin position="62"/>
        <end position="74"/>
    </location>
</feature>
<keyword evidence="3" id="KW-1185">Reference proteome</keyword>
<evidence type="ECO:0000313" key="2">
    <source>
        <dbReference type="EMBL" id="MEE6258516.1"/>
    </source>
</evidence>
<reference evidence="2 3" key="1">
    <citation type="submission" date="2024-01" db="EMBL/GenBank/DDBJ databases">
        <title>Genome insights into Plantactinospora sonchi sp. nov.</title>
        <authorList>
            <person name="Wang L."/>
        </authorList>
    </citation>
    <scope>NUCLEOTIDE SEQUENCE [LARGE SCALE GENOMIC DNA]</scope>
    <source>
        <strain evidence="2 3">NEAU-QY2</strain>
    </source>
</reference>
<comment type="caution">
    <text evidence="2">The sequence shown here is derived from an EMBL/GenBank/DDBJ whole genome shotgun (WGS) entry which is preliminary data.</text>
</comment>
<evidence type="ECO:0008006" key="4">
    <source>
        <dbReference type="Google" id="ProtNLM"/>
    </source>
</evidence>
<organism evidence="2 3">
    <name type="scientific">Plantactinospora sonchi</name>
    <dbReference type="NCBI Taxonomy" id="1544735"/>
    <lineage>
        <taxon>Bacteria</taxon>
        <taxon>Bacillati</taxon>
        <taxon>Actinomycetota</taxon>
        <taxon>Actinomycetes</taxon>
        <taxon>Micromonosporales</taxon>
        <taxon>Micromonosporaceae</taxon>
        <taxon>Plantactinospora</taxon>
    </lineage>
</organism>
<dbReference type="EMBL" id="JAZGQK010000006">
    <property type="protein sequence ID" value="MEE6258516.1"/>
    <property type="molecule type" value="Genomic_DNA"/>
</dbReference>
<feature type="region of interest" description="Disordered" evidence="1">
    <location>
        <begin position="1"/>
        <end position="119"/>
    </location>
</feature>
<sequence length="316" mass="32026">MSTDQIDGPSDAPPTGDVPASATKPSAAEAVTPAPAEPPAAGSADADPAGAEPTTTERDATDTAAVVAPAATPAEVPPAGPDHPSSTGQADPSPAKPADPLSYGPDDLASAGGPAERPKKRWPLPVRIAVGVLGALVTMALINGGKSVLRSLADEDHINNVTAGDCVRESPGDRNSPYRIVGCDDAAATHKALQVAASSSDGSCIHVAGATRSITNETGNVCIGPKDVDPARAVNVAKEGDCLGQTGDETYRVDCSGADAEYTVLKRFDNVLKAETETACDDVPGAVGTYSWDWESELSANLLPDVVDVLLCLGEK</sequence>